<gene>
    <name evidence="3" type="ORF">EYF80_016527</name>
</gene>
<evidence type="ECO:0000256" key="2">
    <source>
        <dbReference type="SAM" id="SignalP"/>
    </source>
</evidence>
<keyword evidence="2" id="KW-0732">Signal</keyword>
<protein>
    <submittedName>
        <fullName evidence="3">Uncharacterized protein</fullName>
    </submittedName>
</protein>
<feature type="compositionally biased region" description="Basic and acidic residues" evidence="1">
    <location>
        <begin position="162"/>
        <end position="181"/>
    </location>
</feature>
<name>A0A4Z2I7R6_9TELE</name>
<feature type="compositionally biased region" description="Acidic residues" evidence="1">
    <location>
        <begin position="182"/>
        <end position="192"/>
    </location>
</feature>
<organism evidence="3 4">
    <name type="scientific">Liparis tanakae</name>
    <name type="common">Tanaka's snailfish</name>
    <dbReference type="NCBI Taxonomy" id="230148"/>
    <lineage>
        <taxon>Eukaryota</taxon>
        <taxon>Metazoa</taxon>
        <taxon>Chordata</taxon>
        <taxon>Craniata</taxon>
        <taxon>Vertebrata</taxon>
        <taxon>Euteleostomi</taxon>
        <taxon>Actinopterygii</taxon>
        <taxon>Neopterygii</taxon>
        <taxon>Teleostei</taxon>
        <taxon>Neoteleostei</taxon>
        <taxon>Acanthomorphata</taxon>
        <taxon>Eupercaria</taxon>
        <taxon>Perciformes</taxon>
        <taxon>Cottioidei</taxon>
        <taxon>Cottales</taxon>
        <taxon>Liparidae</taxon>
        <taxon>Liparis</taxon>
    </lineage>
</organism>
<evidence type="ECO:0000313" key="3">
    <source>
        <dbReference type="EMBL" id="TNN73364.1"/>
    </source>
</evidence>
<accession>A0A4Z2I7R6</accession>
<dbReference type="AlphaFoldDB" id="A0A4Z2I7R6"/>
<reference evidence="3 4" key="1">
    <citation type="submission" date="2019-03" db="EMBL/GenBank/DDBJ databases">
        <title>First draft genome of Liparis tanakae, snailfish: a comprehensive survey of snailfish specific genes.</title>
        <authorList>
            <person name="Kim W."/>
            <person name="Song I."/>
            <person name="Jeong J.-H."/>
            <person name="Kim D."/>
            <person name="Kim S."/>
            <person name="Ryu S."/>
            <person name="Song J.Y."/>
            <person name="Lee S.K."/>
        </authorList>
    </citation>
    <scope>NUCLEOTIDE SEQUENCE [LARGE SCALE GENOMIC DNA]</scope>
    <source>
        <tissue evidence="3">Muscle</tissue>
    </source>
</reference>
<evidence type="ECO:0000313" key="4">
    <source>
        <dbReference type="Proteomes" id="UP000314294"/>
    </source>
</evidence>
<comment type="caution">
    <text evidence="3">The sequence shown here is derived from an EMBL/GenBank/DDBJ whole genome shotgun (WGS) entry which is preliminary data.</text>
</comment>
<feature type="region of interest" description="Disordered" evidence="1">
    <location>
        <begin position="157"/>
        <end position="196"/>
    </location>
</feature>
<proteinExistence type="predicted"/>
<feature type="chain" id="PRO_5021500911" evidence="2">
    <location>
        <begin position="28"/>
        <end position="217"/>
    </location>
</feature>
<dbReference type="EMBL" id="SRLO01000126">
    <property type="protein sequence ID" value="TNN73364.1"/>
    <property type="molecule type" value="Genomic_DNA"/>
</dbReference>
<evidence type="ECO:0000256" key="1">
    <source>
        <dbReference type="SAM" id="MobiDB-lite"/>
    </source>
</evidence>
<keyword evidence="4" id="KW-1185">Reference proteome</keyword>
<feature type="signal peptide" evidence="2">
    <location>
        <begin position="1"/>
        <end position="27"/>
    </location>
</feature>
<sequence>MVGHRIHRAGGVLRLLLLLLLRAEVDAPLRAMPRGATLTSVSSPPAAVTSRVLGDGAAVDAQAGAGEGRHLDLVLGPDDQVLQQAVVGLWAADVLLLVVPRQPGQTYRSTYPRRTPLSCSSGGGCHCTMMDWLVRPLATMFFGGALGASSLSINLTKTHTRGTREGEREREREGERERETVDIDDVDQSPGEEDVRRLQMDGSRITDERLEEFIHMF</sequence>
<dbReference type="Proteomes" id="UP000314294">
    <property type="component" value="Unassembled WGS sequence"/>
</dbReference>